<evidence type="ECO:0008006" key="4">
    <source>
        <dbReference type="Google" id="ProtNLM"/>
    </source>
</evidence>
<keyword evidence="1" id="KW-0812">Transmembrane</keyword>
<protein>
    <recommendedName>
        <fullName evidence="4">Oligosaccharide repeat unit polymerase</fullName>
    </recommendedName>
</protein>
<gene>
    <name evidence="2" type="ORF">GAQ34_17425</name>
</gene>
<feature type="transmembrane region" description="Helical" evidence="1">
    <location>
        <begin position="389"/>
        <end position="413"/>
    </location>
</feature>
<feature type="transmembrane region" description="Helical" evidence="1">
    <location>
        <begin position="116"/>
        <end position="135"/>
    </location>
</feature>
<feature type="transmembrane region" description="Helical" evidence="1">
    <location>
        <begin position="77"/>
        <end position="95"/>
    </location>
</feature>
<comment type="caution">
    <text evidence="2">The sequence shown here is derived from an EMBL/GenBank/DDBJ whole genome shotgun (WGS) entry which is preliminary data.</text>
</comment>
<feature type="transmembrane region" description="Helical" evidence="1">
    <location>
        <begin position="195"/>
        <end position="219"/>
    </location>
</feature>
<accession>A0A7J5GYE8</accession>
<keyword evidence="1" id="KW-1133">Transmembrane helix</keyword>
<feature type="transmembrane region" description="Helical" evidence="1">
    <location>
        <begin position="33"/>
        <end position="51"/>
    </location>
</feature>
<organism evidence="2 3">
    <name type="scientific">Bacteroides uniformis</name>
    <dbReference type="NCBI Taxonomy" id="820"/>
    <lineage>
        <taxon>Bacteria</taxon>
        <taxon>Pseudomonadati</taxon>
        <taxon>Bacteroidota</taxon>
        <taxon>Bacteroidia</taxon>
        <taxon>Bacteroidales</taxon>
        <taxon>Bacteroidaceae</taxon>
        <taxon>Bacteroides</taxon>
    </lineage>
</organism>
<evidence type="ECO:0000313" key="2">
    <source>
        <dbReference type="EMBL" id="KAB4182664.1"/>
    </source>
</evidence>
<feature type="transmembrane region" description="Helical" evidence="1">
    <location>
        <begin position="165"/>
        <end position="183"/>
    </location>
</feature>
<keyword evidence="1" id="KW-0472">Membrane</keyword>
<evidence type="ECO:0000313" key="3">
    <source>
        <dbReference type="Proteomes" id="UP000442334"/>
    </source>
</evidence>
<feature type="transmembrane region" description="Helical" evidence="1">
    <location>
        <begin position="6"/>
        <end position="26"/>
    </location>
</feature>
<dbReference type="RefSeq" id="WP_151858521.1">
    <property type="nucleotide sequence ID" value="NZ_WCTZ01000006.1"/>
</dbReference>
<proteinExistence type="predicted"/>
<feature type="transmembrane region" description="Helical" evidence="1">
    <location>
        <begin position="349"/>
        <end position="369"/>
    </location>
</feature>
<feature type="transmembrane region" description="Helical" evidence="1">
    <location>
        <begin position="239"/>
        <end position="255"/>
    </location>
</feature>
<dbReference type="AlphaFoldDB" id="A0A7J5GYE8"/>
<reference evidence="2 3" key="1">
    <citation type="journal article" date="2019" name="Nat. Med.">
        <title>A library of human gut bacterial isolates paired with longitudinal multiomics data enables mechanistic microbiome research.</title>
        <authorList>
            <person name="Poyet M."/>
            <person name="Groussin M."/>
            <person name="Gibbons S.M."/>
            <person name="Avila-Pacheco J."/>
            <person name="Jiang X."/>
            <person name="Kearney S.M."/>
            <person name="Perrotta A.R."/>
            <person name="Berdy B."/>
            <person name="Zhao S."/>
            <person name="Lieberman T.D."/>
            <person name="Swanson P.K."/>
            <person name="Smith M."/>
            <person name="Roesemann S."/>
            <person name="Alexander J.E."/>
            <person name="Rich S.A."/>
            <person name="Livny J."/>
            <person name="Vlamakis H."/>
            <person name="Clish C."/>
            <person name="Bullock K."/>
            <person name="Deik A."/>
            <person name="Scott J."/>
            <person name="Pierce K.A."/>
            <person name="Xavier R.J."/>
            <person name="Alm E.J."/>
        </authorList>
    </citation>
    <scope>NUCLEOTIDE SEQUENCE [LARGE SCALE GENOMIC DNA]</scope>
    <source>
        <strain evidence="2 3">BIOML-A21</strain>
    </source>
</reference>
<evidence type="ECO:0000256" key="1">
    <source>
        <dbReference type="SAM" id="Phobius"/>
    </source>
</evidence>
<sequence length="426" mass="49530">MIMLLFFTLITIIIDLFYLFVSLKAVLKNRYSILHLCSILFFIIQVLPLVVDMFNDVNSLGTHTKYLYNALTDENTAYLYNLFAIFVMVGLTSTAQKFAHKRVNIMFQRTKAINSFYRLCIVLLMFAPVAAVILAPTPEIYTNFSYFYTHSYNPLAVEYLYHRLVMPYIIYLSFLSILVYYYLIKGSTSKNIIMLLSSVICIWIDGKRGLLAFLIVGILLVDFIKNQTQSNWKLVKKGALLSCVFIAYFAVYSMFTTKNTDDSFYETYDAYFSRESEVKLSIYSRLNGADMLPYDGATLLYDITCYIPRFLWEDKPYGFFNYLTAYAYNGHAETFMEGSNFQVNIWSEYIANFGLLGCILSLLFIIGIVRVSERSNVAMLNISGSVFVLIYLFFGFELIVMVLFYAWLYFFVFKRKSSLHRTRTTY</sequence>
<name>A0A7J5GYE8_BACUN</name>
<dbReference type="Proteomes" id="UP000442334">
    <property type="component" value="Unassembled WGS sequence"/>
</dbReference>
<dbReference type="EMBL" id="WCUA01000024">
    <property type="protein sequence ID" value="KAB4182664.1"/>
    <property type="molecule type" value="Genomic_DNA"/>
</dbReference>